<feature type="non-terminal residue" evidence="2">
    <location>
        <position position="146"/>
    </location>
</feature>
<gene>
    <name evidence="2" type="ORF">XENOCAPTIV_027007</name>
</gene>
<dbReference type="Proteomes" id="UP001434883">
    <property type="component" value="Unassembled WGS sequence"/>
</dbReference>
<name>A0ABV0QFH6_9TELE</name>
<sequence>MDPRTVWIQPEQKGPANSLWMHFWETSRAFGANSGLDNQPHHQRNFAVQNANLDSYGESCRHVSPTPGTVFGKLLRADSGGERGSVRRKSSLSPSSSSLDSEADSSSPHGSSLQIDGLSAADEAGQFLHYGERKVNENSLRQPVHV</sequence>
<accession>A0ABV0QFH6</accession>
<feature type="compositionally biased region" description="Basic and acidic residues" evidence="1">
    <location>
        <begin position="75"/>
        <end position="85"/>
    </location>
</feature>
<feature type="region of interest" description="Disordered" evidence="1">
    <location>
        <begin position="67"/>
        <end position="118"/>
    </location>
</feature>
<evidence type="ECO:0000256" key="1">
    <source>
        <dbReference type="SAM" id="MobiDB-lite"/>
    </source>
</evidence>
<evidence type="ECO:0000313" key="2">
    <source>
        <dbReference type="EMBL" id="MEQ2194303.1"/>
    </source>
</evidence>
<reference evidence="2 3" key="1">
    <citation type="submission" date="2021-06" db="EMBL/GenBank/DDBJ databases">
        <authorList>
            <person name="Palmer J.M."/>
        </authorList>
    </citation>
    <scope>NUCLEOTIDE SEQUENCE [LARGE SCALE GENOMIC DNA]</scope>
    <source>
        <strain evidence="2 3">XC_2019</strain>
        <tissue evidence="2">Muscle</tissue>
    </source>
</reference>
<protein>
    <submittedName>
        <fullName evidence="2">Uncharacterized protein</fullName>
    </submittedName>
</protein>
<proteinExistence type="predicted"/>
<organism evidence="2 3">
    <name type="scientific">Xenoophorus captivus</name>
    <dbReference type="NCBI Taxonomy" id="1517983"/>
    <lineage>
        <taxon>Eukaryota</taxon>
        <taxon>Metazoa</taxon>
        <taxon>Chordata</taxon>
        <taxon>Craniata</taxon>
        <taxon>Vertebrata</taxon>
        <taxon>Euteleostomi</taxon>
        <taxon>Actinopterygii</taxon>
        <taxon>Neopterygii</taxon>
        <taxon>Teleostei</taxon>
        <taxon>Neoteleostei</taxon>
        <taxon>Acanthomorphata</taxon>
        <taxon>Ovalentaria</taxon>
        <taxon>Atherinomorphae</taxon>
        <taxon>Cyprinodontiformes</taxon>
        <taxon>Goodeidae</taxon>
        <taxon>Xenoophorus</taxon>
    </lineage>
</organism>
<dbReference type="EMBL" id="JAHRIN010009091">
    <property type="protein sequence ID" value="MEQ2194303.1"/>
    <property type="molecule type" value="Genomic_DNA"/>
</dbReference>
<comment type="caution">
    <text evidence="2">The sequence shown here is derived from an EMBL/GenBank/DDBJ whole genome shotgun (WGS) entry which is preliminary data.</text>
</comment>
<feature type="compositionally biased region" description="Low complexity" evidence="1">
    <location>
        <begin position="91"/>
        <end position="108"/>
    </location>
</feature>
<evidence type="ECO:0000313" key="3">
    <source>
        <dbReference type="Proteomes" id="UP001434883"/>
    </source>
</evidence>
<keyword evidence="3" id="KW-1185">Reference proteome</keyword>